<keyword evidence="5" id="KW-1185">Reference proteome</keyword>
<dbReference type="FunFam" id="3.10.20.30:FF:000001">
    <property type="entry name" value="Ribosome-binding ATPase YchF"/>
    <property type="match status" value="1"/>
</dbReference>
<name>A0A388TDV0_TERA1</name>
<dbReference type="Gene3D" id="3.10.20.30">
    <property type="match status" value="1"/>
</dbReference>
<dbReference type="GO" id="GO:0016887">
    <property type="term" value="F:ATP hydrolysis activity"/>
    <property type="evidence" value="ECO:0007669"/>
    <property type="project" value="TreeGrafter"/>
</dbReference>
<sequence>VVISTKLEAELAELPLAERKELLQEYGLPESGVELLARQSYKLLGLITYLTSGEKETKAWTIKTGTKAPQAAGVIHTDFEKGFIKAEIINYSQLKELKSLHEAREKGLVRQEGKEYVMQDGDVVLFKFNN</sequence>
<keyword evidence="2" id="KW-0067">ATP-binding</keyword>
<feature type="non-terminal residue" evidence="4">
    <location>
        <position position="1"/>
    </location>
</feature>
<dbReference type="Proteomes" id="UP000269352">
    <property type="component" value="Unassembled WGS sequence"/>
</dbReference>
<accession>A0A388TDV0</accession>
<keyword evidence="1" id="KW-0547">Nucleotide-binding</keyword>
<evidence type="ECO:0000259" key="3">
    <source>
        <dbReference type="PROSITE" id="PS51880"/>
    </source>
</evidence>
<dbReference type="InterPro" id="IPR004095">
    <property type="entry name" value="TGS"/>
</dbReference>
<organism evidence="4 5">
    <name type="scientific">Termititenax aidoneus</name>
    <dbReference type="NCBI Taxonomy" id="2218524"/>
    <lineage>
        <taxon>Bacteria</taxon>
        <taxon>Bacillati</taxon>
        <taxon>Candidatus Margulisiibacteriota</taxon>
        <taxon>Candidatus Termititenacia</taxon>
        <taxon>Candidatus Termititenacales</taxon>
        <taxon>Candidatus Termititenacaceae</taxon>
        <taxon>Candidatus Termititenax</taxon>
    </lineage>
</organism>
<dbReference type="AlphaFoldDB" id="A0A388TDV0"/>
<dbReference type="InterPro" id="IPR012675">
    <property type="entry name" value="Beta-grasp_dom_sf"/>
</dbReference>
<feature type="domain" description="TGS" evidence="3">
    <location>
        <begin position="45"/>
        <end position="128"/>
    </location>
</feature>
<dbReference type="InterPro" id="IPR013029">
    <property type="entry name" value="YchF_C"/>
</dbReference>
<dbReference type="PROSITE" id="PS51880">
    <property type="entry name" value="TGS"/>
    <property type="match status" value="1"/>
</dbReference>
<dbReference type="PANTHER" id="PTHR23305">
    <property type="entry name" value="OBG GTPASE FAMILY"/>
    <property type="match status" value="1"/>
</dbReference>
<evidence type="ECO:0000256" key="1">
    <source>
        <dbReference type="ARBA" id="ARBA00022741"/>
    </source>
</evidence>
<proteinExistence type="predicted"/>
<reference evidence="4 5" key="1">
    <citation type="journal article" date="2019" name="ISME J.">
        <title>Genome analyses of uncultured TG2/ZB3 bacteria in 'Margulisbacteria' specifically attached to ectosymbiotic spirochetes of protists in the termite gut.</title>
        <authorList>
            <person name="Utami Y.D."/>
            <person name="Kuwahara H."/>
            <person name="Igai K."/>
            <person name="Murakami T."/>
            <person name="Sugaya K."/>
            <person name="Morikawa T."/>
            <person name="Nagura Y."/>
            <person name="Yuki M."/>
            <person name="Deevong P."/>
            <person name="Inoue T."/>
            <person name="Kihara K."/>
            <person name="Lo N."/>
            <person name="Yamada A."/>
            <person name="Ohkuma M."/>
            <person name="Hongoh Y."/>
        </authorList>
    </citation>
    <scope>NUCLEOTIDE SEQUENCE [LARGE SCALE GENOMIC DNA]</scope>
    <source>
        <strain evidence="4">NkOx7-01</strain>
    </source>
</reference>
<dbReference type="Pfam" id="PF06071">
    <property type="entry name" value="YchF-GTPase_C"/>
    <property type="match status" value="1"/>
</dbReference>
<dbReference type="InterPro" id="IPR027417">
    <property type="entry name" value="P-loop_NTPase"/>
</dbReference>
<comment type="caution">
    <text evidence="4">The sequence shown here is derived from an EMBL/GenBank/DDBJ whole genome shotgun (WGS) entry which is preliminary data.</text>
</comment>
<dbReference type="SUPFAM" id="SSF81271">
    <property type="entry name" value="TGS-like"/>
    <property type="match status" value="1"/>
</dbReference>
<protein>
    <submittedName>
        <fullName evidence="4">GTPase</fullName>
    </submittedName>
</protein>
<dbReference type="GO" id="GO:0005524">
    <property type="term" value="F:ATP binding"/>
    <property type="evidence" value="ECO:0007669"/>
    <property type="project" value="UniProtKB-KW"/>
</dbReference>
<dbReference type="GO" id="GO:0005737">
    <property type="term" value="C:cytoplasm"/>
    <property type="evidence" value="ECO:0007669"/>
    <property type="project" value="TreeGrafter"/>
</dbReference>
<dbReference type="CDD" id="cd04867">
    <property type="entry name" value="TGS_YchF_OLA1"/>
    <property type="match status" value="1"/>
</dbReference>
<evidence type="ECO:0000313" key="4">
    <source>
        <dbReference type="EMBL" id="GBR75155.1"/>
    </source>
</evidence>
<dbReference type="SUPFAM" id="SSF52540">
    <property type="entry name" value="P-loop containing nucleoside triphosphate hydrolases"/>
    <property type="match status" value="1"/>
</dbReference>
<gene>
    <name evidence="4" type="ORF">NO1_2197</name>
</gene>
<dbReference type="PANTHER" id="PTHR23305:SF18">
    <property type="entry name" value="OBG-TYPE G DOMAIN-CONTAINING PROTEIN"/>
    <property type="match status" value="1"/>
</dbReference>
<dbReference type="EMBL" id="BGZN01000173">
    <property type="protein sequence ID" value="GBR75155.1"/>
    <property type="molecule type" value="Genomic_DNA"/>
</dbReference>
<evidence type="ECO:0000313" key="5">
    <source>
        <dbReference type="Proteomes" id="UP000269352"/>
    </source>
</evidence>
<evidence type="ECO:0000256" key="2">
    <source>
        <dbReference type="ARBA" id="ARBA00022840"/>
    </source>
</evidence>
<dbReference type="InterPro" id="IPR012676">
    <property type="entry name" value="TGS-like"/>
</dbReference>